<gene>
    <name evidence="1" type="ORF">Q0590_37160</name>
</gene>
<comment type="caution">
    <text evidence="1">The sequence shown here is derived from an EMBL/GenBank/DDBJ whole genome shotgun (WGS) entry which is preliminary data.</text>
</comment>
<sequence length="140" mass="16196">MINGPRPDFRLVESFLWSDFHNTDTDGNSYNPASRDWTELYIASRENKDEVIDINPINNNPLILEIKASNEILGNRVAYFLAKETLGQVIYKEETDLTDADFLLDKLGSNFNLQEALERAERSIWRKSTLENPYPNLKND</sequence>
<protein>
    <submittedName>
        <fullName evidence="1">Uncharacterized protein</fullName>
    </submittedName>
</protein>
<dbReference type="Proteomes" id="UP001168528">
    <property type="component" value="Unassembled WGS sequence"/>
</dbReference>
<accession>A0ABT8RKM4</accession>
<dbReference type="RefSeq" id="WP_302042752.1">
    <property type="nucleotide sequence ID" value="NZ_JAUKPO010000136.1"/>
</dbReference>
<keyword evidence="2" id="KW-1185">Reference proteome</keyword>
<proteinExistence type="predicted"/>
<organism evidence="1 2">
    <name type="scientific">Rhodocytophaga aerolata</name>
    <dbReference type="NCBI Taxonomy" id="455078"/>
    <lineage>
        <taxon>Bacteria</taxon>
        <taxon>Pseudomonadati</taxon>
        <taxon>Bacteroidota</taxon>
        <taxon>Cytophagia</taxon>
        <taxon>Cytophagales</taxon>
        <taxon>Rhodocytophagaceae</taxon>
        <taxon>Rhodocytophaga</taxon>
    </lineage>
</organism>
<dbReference type="EMBL" id="JAUKPO010000136">
    <property type="protein sequence ID" value="MDO1451958.1"/>
    <property type="molecule type" value="Genomic_DNA"/>
</dbReference>
<name>A0ABT8RKM4_9BACT</name>
<reference evidence="1" key="1">
    <citation type="submission" date="2023-07" db="EMBL/GenBank/DDBJ databases">
        <title>The genome sequence of Rhodocytophaga aerolata KACC 12507.</title>
        <authorList>
            <person name="Zhang X."/>
        </authorList>
    </citation>
    <scope>NUCLEOTIDE SEQUENCE</scope>
    <source>
        <strain evidence="1">KACC 12507</strain>
    </source>
</reference>
<evidence type="ECO:0000313" key="2">
    <source>
        <dbReference type="Proteomes" id="UP001168528"/>
    </source>
</evidence>
<evidence type="ECO:0000313" key="1">
    <source>
        <dbReference type="EMBL" id="MDO1451958.1"/>
    </source>
</evidence>